<sequence>MRKTALLALFATVAVASPFDVANAAQTLCKDRKEIVDLLSRRFGETQRSFGLQNDRKVLELYASENGTWTALVTLPSGRSCVVAAGEAWHEVEGEPAPVGEPA</sequence>
<gene>
    <name evidence="2" type="ORF">JCR33_00360</name>
</gene>
<dbReference type="Proteomes" id="UP000609531">
    <property type="component" value="Unassembled WGS sequence"/>
</dbReference>
<keyword evidence="1" id="KW-0732">Signal</keyword>
<dbReference type="RefSeq" id="WP_198880022.1">
    <property type="nucleotide sequence ID" value="NZ_JAEKJA010000001.1"/>
</dbReference>
<evidence type="ECO:0000313" key="2">
    <source>
        <dbReference type="EMBL" id="MBJ3774120.1"/>
    </source>
</evidence>
<proteinExistence type="predicted"/>
<comment type="caution">
    <text evidence="2">The sequence shown here is derived from an EMBL/GenBank/DDBJ whole genome shotgun (WGS) entry which is preliminary data.</text>
</comment>
<name>A0A934ILH8_9HYPH</name>
<organism evidence="2 3">
    <name type="scientific">Acuticoccus mangrovi</name>
    <dbReference type="NCBI Taxonomy" id="2796142"/>
    <lineage>
        <taxon>Bacteria</taxon>
        <taxon>Pseudomonadati</taxon>
        <taxon>Pseudomonadota</taxon>
        <taxon>Alphaproteobacteria</taxon>
        <taxon>Hyphomicrobiales</taxon>
        <taxon>Amorphaceae</taxon>
        <taxon>Acuticoccus</taxon>
    </lineage>
</organism>
<keyword evidence="3" id="KW-1185">Reference proteome</keyword>
<feature type="chain" id="PRO_5037229247" evidence="1">
    <location>
        <begin position="25"/>
        <end position="103"/>
    </location>
</feature>
<evidence type="ECO:0000313" key="3">
    <source>
        <dbReference type="Proteomes" id="UP000609531"/>
    </source>
</evidence>
<dbReference type="EMBL" id="JAEKJA010000001">
    <property type="protein sequence ID" value="MBJ3774120.1"/>
    <property type="molecule type" value="Genomic_DNA"/>
</dbReference>
<feature type="signal peptide" evidence="1">
    <location>
        <begin position="1"/>
        <end position="24"/>
    </location>
</feature>
<protein>
    <submittedName>
        <fullName evidence="2">Uncharacterized protein</fullName>
    </submittedName>
</protein>
<evidence type="ECO:0000256" key="1">
    <source>
        <dbReference type="SAM" id="SignalP"/>
    </source>
</evidence>
<accession>A0A934ILH8</accession>
<reference evidence="2" key="1">
    <citation type="submission" date="2020-12" db="EMBL/GenBank/DDBJ databases">
        <title>Bacterial taxonomy.</title>
        <authorList>
            <person name="Pan X."/>
        </authorList>
    </citation>
    <scope>NUCLEOTIDE SEQUENCE</scope>
    <source>
        <strain evidence="2">B2012</strain>
    </source>
</reference>
<dbReference type="AlphaFoldDB" id="A0A934ILH8"/>